<dbReference type="EMBL" id="NTKD01000048">
    <property type="protein sequence ID" value="PDH37466.1"/>
    <property type="molecule type" value="Genomic_DNA"/>
</dbReference>
<proteinExistence type="predicted"/>
<accession>A0A2A5WMV8</accession>
<evidence type="ECO:0000313" key="1">
    <source>
        <dbReference type="EMBL" id="PDH37466.1"/>
    </source>
</evidence>
<gene>
    <name evidence="1" type="ORF">CNE99_08145</name>
</gene>
<evidence type="ECO:0000313" key="2">
    <source>
        <dbReference type="Proteomes" id="UP000219327"/>
    </source>
</evidence>
<dbReference type="AlphaFoldDB" id="A0A2A5WMV8"/>
<comment type="caution">
    <text evidence="1">The sequence shown here is derived from an EMBL/GenBank/DDBJ whole genome shotgun (WGS) entry which is preliminary data.</text>
</comment>
<reference evidence="1 2" key="1">
    <citation type="submission" date="2017-08" db="EMBL/GenBank/DDBJ databases">
        <title>Fine stratification of microbial communities through a metagenomic profile of the photic zone.</title>
        <authorList>
            <person name="Haro-Moreno J.M."/>
            <person name="Lopez-Perez M."/>
            <person name="De La Torre J."/>
            <person name="Picazo A."/>
            <person name="Camacho A."/>
            <person name="Rodriguez-Valera F."/>
        </authorList>
    </citation>
    <scope>NUCLEOTIDE SEQUENCE [LARGE SCALE GENOMIC DNA]</scope>
    <source>
        <strain evidence="1">MED-G24</strain>
    </source>
</reference>
<name>A0A2A5WMV8_9GAMM</name>
<sequence>MIVVAILAIVTTIAVPILMDSGDTATQ</sequence>
<protein>
    <submittedName>
        <fullName evidence="1">Uncharacterized protein</fullName>
    </submittedName>
</protein>
<organism evidence="1 2">
    <name type="scientific">OM182 bacterium MED-G24</name>
    <dbReference type="NCBI Taxonomy" id="1986255"/>
    <lineage>
        <taxon>Bacteria</taxon>
        <taxon>Pseudomonadati</taxon>
        <taxon>Pseudomonadota</taxon>
        <taxon>Gammaproteobacteria</taxon>
        <taxon>OMG group</taxon>
        <taxon>OM182 clade</taxon>
    </lineage>
</organism>
<dbReference type="Proteomes" id="UP000219327">
    <property type="component" value="Unassembled WGS sequence"/>
</dbReference>